<comment type="caution">
    <text evidence="1">The sequence shown here is derived from an EMBL/GenBank/DDBJ whole genome shotgun (WGS) entry which is preliminary data.</text>
</comment>
<reference evidence="1" key="2">
    <citation type="submission" date="2023-02" db="EMBL/GenBank/DDBJ databases">
        <authorList>
            <person name="Lu C.-H."/>
        </authorList>
    </citation>
    <scope>NUCLEOTIDE SEQUENCE</scope>
    <source>
        <strain evidence="1">22TCCZM01-4</strain>
    </source>
</reference>
<gene>
    <name evidence="1" type="ORF">N5I87_18235</name>
</gene>
<evidence type="ECO:0000313" key="2">
    <source>
        <dbReference type="Proteomes" id="UP001164374"/>
    </source>
</evidence>
<organism evidence="1 2">
    <name type="scientific">Ralstonia mojiangensis</name>
    <dbReference type="NCBI Taxonomy" id="2953895"/>
    <lineage>
        <taxon>Bacteria</taxon>
        <taxon>Pseudomonadati</taxon>
        <taxon>Pseudomonadota</taxon>
        <taxon>Betaproteobacteria</taxon>
        <taxon>Burkholderiales</taxon>
        <taxon>Burkholderiaceae</taxon>
        <taxon>Ralstonia</taxon>
    </lineage>
</organism>
<dbReference type="AlphaFoldDB" id="A0AAE3I5M8"/>
<reference evidence="1" key="1">
    <citation type="journal article" date="2023" name="Front. Microbiol.">
        <title>Ralstonia chuxiongensis sp. nov., Ralstonia mojiangensis sp. nov., and Ralstonia soli sp. nov., isolated from tobacco fields, are three novel species in the family Burkholderiaceae.</title>
        <authorList>
            <person name="Lu C.H."/>
            <person name="Zhang Y.Y."/>
            <person name="Jiang N."/>
            <person name="Chen W."/>
            <person name="Shao X."/>
            <person name="Zhao Z.M."/>
            <person name="Lu W.L."/>
            <person name="Hu X."/>
            <person name="Xi Y.X."/>
            <person name="Zou S.Y."/>
            <person name="Wei Q.J."/>
            <person name="Lin Z.L."/>
            <person name="Gong L."/>
            <person name="Gai X.T."/>
            <person name="Zhang L.Q."/>
            <person name="Li J.Y."/>
            <person name="Jin Y."/>
            <person name="Xia Z.Y."/>
        </authorList>
    </citation>
    <scope>NUCLEOTIDE SEQUENCE</scope>
    <source>
        <strain evidence="1">22TCCZM01-4</strain>
    </source>
</reference>
<protein>
    <submittedName>
        <fullName evidence="1">Uncharacterized protein</fullName>
    </submittedName>
</protein>
<accession>A0AAE3I5M8</accession>
<dbReference type="Proteomes" id="UP001164374">
    <property type="component" value="Unassembled WGS sequence"/>
</dbReference>
<dbReference type="EMBL" id="JAOCQJ010000004">
    <property type="protein sequence ID" value="MCT7317954.1"/>
    <property type="molecule type" value="Genomic_DNA"/>
</dbReference>
<sequence length="54" mass="5920">MLIGAASVFAVGLDSKCRFDMAKKADRNFPNCFKQIPPCPEGSRFGGVVFHEND</sequence>
<evidence type="ECO:0000313" key="1">
    <source>
        <dbReference type="EMBL" id="MCT7317954.1"/>
    </source>
</evidence>
<dbReference type="RefSeq" id="WP_260773950.1">
    <property type="nucleotide sequence ID" value="NZ_JAOCQH010000007.1"/>
</dbReference>
<proteinExistence type="predicted"/>
<name>A0AAE3I5M8_9RALS</name>